<dbReference type="PANTHER" id="PTHR21812:SF1">
    <property type="entry name" value="INO80 COMPLEX SUBUNIT E"/>
    <property type="match status" value="1"/>
</dbReference>
<evidence type="ECO:0000256" key="2">
    <source>
        <dbReference type="ARBA" id="ARBA00023242"/>
    </source>
</evidence>
<feature type="region of interest" description="Disordered" evidence="3">
    <location>
        <begin position="1"/>
        <end position="53"/>
    </location>
</feature>
<name>A0A0D2VNS6_CAPO3</name>
<keyword evidence="2" id="KW-0539">Nucleus</keyword>
<evidence type="ECO:0000256" key="3">
    <source>
        <dbReference type="SAM" id="MobiDB-lite"/>
    </source>
</evidence>
<feature type="domain" description="INO80 complex subunit E N-terminal" evidence="5">
    <location>
        <begin position="68"/>
        <end position="112"/>
    </location>
</feature>
<evidence type="ECO:0000313" key="6">
    <source>
        <dbReference type="EMBL" id="KJE92017.1"/>
    </source>
</evidence>
<keyword evidence="7" id="KW-1185">Reference proteome</keyword>
<dbReference type="InParanoid" id="A0A0D2VNS6"/>
<feature type="domain" description="KANL2-like probable zinc-finger" evidence="4">
    <location>
        <begin position="210"/>
        <end position="268"/>
    </location>
</feature>
<dbReference type="GO" id="GO:0006338">
    <property type="term" value="P:chromatin remodeling"/>
    <property type="evidence" value="ECO:0007669"/>
    <property type="project" value="InterPro"/>
</dbReference>
<gene>
    <name evidence="6" type="ORF">CAOG_003054</name>
</gene>
<dbReference type="GO" id="GO:0031011">
    <property type="term" value="C:Ino80 complex"/>
    <property type="evidence" value="ECO:0007669"/>
    <property type="project" value="InterPro"/>
</dbReference>
<comment type="subcellular location">
    <subcellularLocation>
        <location evidence="1">Nucleus</location>
    </subcellularLocation>
</comment>
<feature type="compositionally biased region" description="Acidic residues" evidence="3">
    <location>
        <begin position="124"/>
        <end position="134"/>
    </location>
</feature>
<dbReference type="Pfam" id="PF13891">
    <property type="entry name" value="zf-C3HC3H_KANSL2"/>
    <property type="match status" value="1"/>
</dbReference>
<dbReference type="STRING" id="595528.A0A0D2VNS6"/>
<accession>A0A0D2VNS6</accession>
<evidence type="ECO:0000259" key="4">
    <source>
        <dbReference type="Pfam" id="PF13891"/>
    </source>
</evidence>
<proteinExistence type="predicted"/>
<dbReference type="InterPro" id="IPR026678">
    <property type="entry name" value="INO80E"/>
</dbReference>
<dbReference type="Proteomes" id="UP000008743">
    <property type="component" value="Unassembled WGS sequence"/>
</dbReference>
<feature type="compositionally biased region" description="Low complexity" evidence="3">
    <location>
        <begin position="146"/>
        <end position="158"/>
    </location>
</feature>
<dbReference type="EMBL" id="KE346363">
    <property type="protein sequence ID" value="KJE92017.1"/>
    <property type="molecule type" value="Genomic_DNA"/>
</dbReference>
<organism evidence="6 7">
    <name type="scientific">Capsaspora owczarzaki (strain ATCC 30864)</name>
    <dbReference type="NCBI Taxonomy" id="595528"/>
    <lineage>
        <taxon>Eukaryota</taxon>
        <taxon>Filasterea</taxon>
        <taxon>Capsaspora</taxon>
    </lineage>
</organism>
<reference evidence="7" key="1">
    <citation type="submission" date="2011-02" db="EMBL/GenBank/DDBJ databases">
        <title>The Genome Sequence of Capsaspora owczarzaki ATCC 30864.</title>
        <authorList>
            <person name="Russ C."/>
            <person name="Cuomo C."/>
            <person name="Burger G."/>
            <person name="Gray M.W."/>
            <person name="Holland P.W.H."/>
            <person name="King N."/>
            <person name="Lang F.B.F."/>
            <person name="Roger A.J."/>
            <person name="Ruiz-Trillo I."/>
            <person name="Young S.K."/>
            <person name="Zeng Q."/>
            <person name="Gargeya S."/>
            <person name="Alvarado L."/>
            <person name="Berlin A."/>
            <person name="Chapman S.B."/>
            <person name="Chen Z."/>
            <person name="Freedman E."/>
            <person name="Gellesch M."/>
            <person name="Goldberg J."/>
            <person name="Griggs A."/>
            <person name="Gujja S."/>
            <person name="Heilman E."/>
            <person name="Heiman D."/>
            <person name="Howarth C."/>
            <person name="Mehta T."/>
            <person name="Neiman D."/>
            <person name="Pearson M."/>
            <person name="Roberts A."/>
            <person name="Saif S."/>
            <person name="Shea T."/>
            <person name="Shenoy N."/>
            <person name="Sisk P."/>
            <person name="Stolte C."/>
            <person name="Sykes S."/>
            <person name="White J."/>
            <person name="Yandava C."/>
            <person name="Haas B."/>
            <person name="Nusbaum C."/>
            <person name="Birren B."/>
        </authorList>
    </citation>
    <scope>NUCLEOTIDE SEQUENCE</scope>
    <source>
        <strain evidence="7">ATCC 30864</strain>
    </source>
</reference>
<evidence type="ECO:0000259" key="5">
    <source>
        <dbReference type="Pfam" id="PF24237"/>
    </source>
</evidence>
<dbReference type="InterPro" id="IPR025927">
    <property type="entry name" value="Znf_KANL2-like"/>
</dbReference>
<dbReference type="PANTHER" id="PTHR21812">
    <property type="entry name" value="INO80 COMPLEX SUBUNIT E"/>
    <property type="match status" value="1"/>
</dbReference>
<dbReference type="Pfam" id="PF24237">
    <property type="entry name" value="INO80E"/>
    <property type="match status" value="1"/>
</dbReference>
<dbReference type="InterPro" id="IPR056515">
    <property type="entry name" value="INO80E_N"/>
</dbReference>
<dbReference type="AlphaFoldDB" id="A0A0D2VNS6"/>
<feature type="compositionally biased region" description="Low complexity" evidence="3">
    <location>
        <begin position="38"/>
        <end position="49"/>
    </location>
</feature>
<feature type="compositionally biased region" description="Basic and acidic residues" evidence="3">
    <location>
        <begin position="23"/>
        <end position="35"/>
    </location>
</feature>
<evidence type="ECO:0000313" key="7">
    <source>
        <dbReference type="Proteomes" id="UP000008743"/>
    </source>
</evidence>
<evidence type="ECO:0000256" key="1">
    <source>
        <dbReference type="ARBA" id="ARBA00004123"/>
    </source>
</evidence>
<sequence length="440" mass="47528">MVMEPSGQEEQAAMQTEASDAARLAEGDDHRRDDNDATTTTGPSSSTPGEWQHPAIALRRARMAKQMHKYRILKRALRGLVYEQEVLLREFRKEKRKILHLTRKKHYVLDRLLQYDDIGTSESDDALLSSEEETTPAAQKVLPNPASVTATGAAGGSSKRTKKSAAPATGNGAGPSLSDDDKAAAAEGPSSKKRATPKIEVQADAKCALPECSAPPIVACAYCLDHAPLDVTSGYRYCNYGRGRERIGEVQCTAVVSKASHQSLCRQHRLMAKREKEITAATPASNTPAENTSIEPSIAQPGPSFEAAAPDTSLSLKPKIVMRIRKKQQQPVAIAPATTQPVVEPLAPEAQPTILPQQIPAAYAFSSAVQPPMMAQQYFSAPMALAYAPYPMHNLPQATAGSLMYPQGNHPQPTNGQLMYPPSVGYLPPGSMMNPYMHPQ</sequence>
<protein>
    <submittedName>
        <fullName evidence="6">Uncharacterized protein</fullName>
    </submittedName>
</protein>
<feature type="region of interest" description="Disordered" evidence="3">
    <location>
        <begin position="124"/>
        <end position="197"/>
    </location>
</feature>
<dbReference type="OrthoDB" id="5977486at2759"/>